<dbReference type="Gene3D" id="3.40.50.300">
    <property type="entry name" value="P-loop containing nucleotide triphosphate hydrolases"/>
    <property type="match status" value="1"/>
</dbReference>
<dbReference type="GO" id="GO:0005886">
    <property type="term" value="C:plasma membrane"/>
    <property type="evidence" value="ECO:0007669"/>
    <property type="project" value="UniProtKB-SubCell"/>
</dbReference>
<evidence type="ECO:0000313" key="10">
    <source>
        <dbReference type="EMBL" id="QFR22252.1"/>
    </source>
</evidence>
<evidence type="ECO:0000256" key="2">
    <source>
        <dbReference type="ARBA" id="ARBA00022692"/>
    </source>
</evidence>
<dbReference type="GO" id="GO:0140359">
    <property type="term" value="F:ABC-type transporter activity"/>
    <property type="evidence" value="ECO:0007669"/>
    <property type="project" value="InterPro"/>
</dbReference>
<dbReference type="GO" id="GO:0016887">
    <property type="term" value="F:ATP hydrolysis activity"/>
    <property type="evidence" value="ECO:0007669"/>
    <property type="project" value="InterPro"/>
</dbReference>
<dbReference type="SUPFAM" id="SSF90123">
    <property type="entry name" value="ABC transporter transmembrane region"/>
    <property type="match status" value="1"/>
</dbReference>
<evidence type="ECO:0000256" key="5">
    <source>
        <dbReference type="ARBA" id="ARBA00022989"/>
    </source>
</evidence>
<dbReference type="InterPro" id="IPR003439">
    <property type="entry name" value="ABC_transporter-like_ATP-bd"/>
</dbReference>
<dbReference type="InterPro" id="IPR003593">
    <property type="entry name" value="AAA+_ATPase"/>
</dbReference>
<dbReference type="InterPro" id="IPR027417">
    <property type="entry name" value="P-loop_NTPase"/>
</dbReference>
<feature type="transmembrane region" description="Helical" evidence="7">
    <location>
        <begin position="186"/>
        <end position="204"/>
    </location>
</feature>
<dbReference type="InterPro" id="IPR011527">
    <property type="entry name" value="ABC1_TM_dom"/>
</dbReference>
<gene>
    <name evidence="10" type="ORF">D1010_01665</name>
</gene>
<keyword evidence="2 7" id="KW-0812">Transmembrane</keyword>
<comment type="subcellular location">
    <subcellularLocation>
        <location evidence="1">Cell membrane</location>
        <topology evidence="1">Multi-pass membrane protein</topology>
    </subcellularLocation>
</comment>
<evidence type="ECO:0000256" key="3">
    <source>
        <dbReference type="ARBA" id="ARBA00022741"/>
    </source>
</evidence>
<dbReference type="SUPFAM" id="SSF52540">
    <property type="entry name" value="P-loop containing nucleoside triphosphate hydrolases"/>
    <property type="match status" value="1"/>
</dbReference>
<evidence type="ECO:0000259" key="9">
    <source>
        <dbReference type="PROSITE" id="PS50929"/>
    </source>
</evidence>
<keyword evidence="6 7" id="KW-0472">Membrane</keyword>
<keyword evidence="4 10" id="KW-0067">ATP-binding</keyword>
<keyword evidence="3" id="KW-0547">Nucleotide-binding</keyword>
<feature type="transmembrane region" description="Helical" evidence="7">
    <location>
        <begin position="61"/>
        <end position="79"/>
    </location>
</feature>
<feature type="transmembrane region" description="Helical" evidence="7">
    <location>
        <begin position="210"/>
        <end position="232"/>
    </location>
</feature>
<reference evidence="10 11" key="1">
    <citation type="submission" date="2019-10" db="EMBL/GenBank/DDBJ databases">
        <title>The completed genome of Lactobacillus harbinensis M1.</title>
        <authorList>
            <person name="Zheng Y."/>
        </authorList>
    </citation>
    <scope>NUCLEOTIDE SEQUENCE [LARGE SCALE GENOMIC DNA]</scope>
    <source>
        <strain evidence="10 11">M1</strain>
    </source>
</reference>
<evidence type="ECO:0000256" key="6">
    <source>
        <dbReference type="ARBA" id="ARBA00023136"/>
    </source>
</evidence>
<evidence type="ECO:0000256" key="4">
    <source>
        <dbReference type="ARBA" id="ARBA00022840"/>
    </source>
</evidence>
<dbReference type="AlphaFoldDB" id="A0A5P8M173"/>
<evidence type="ECO:0000256" key="1">
    <source>
        <dbReference type="ARBA" id="ARBA00004651"/>
    </source>
</evidence>
<dbReference type="KEGG" id="lhb:D1010_01665"/>
<keyword evidence="5 7" id="KW-1133">Transmembrane helix</keyword>
<dbReference type="PANTHER" id="PTHR24221">
    <property type="entry name" value="ATP-BINDING CASSETTE SUB-FAMILY B"/>
    <property type="match status" value="1"/>
</dbReference>
<dbReference type="GO" id="GO:0005524">
    <property type="term" value="F:ATP binding"/>
    <property type="evidence" value="ECO:0007669"/>
    <property type="project" value="UniProtKB-KW"/>
</dbReference>
<feature type="transmembrane region" description="Helical" evidence="7">
    <location>
        <begin position="306"/>
        <end position="328"/>
    </location>
</feature>
<evidence type="ECO:0000256" key="7">
    <source>
        <dbReference type="SAM" id="Phobius"/>
    </source>
</evidence>
<feature type="transmembrane region" description="Helical" evidence="7">
    <location>
        <begin position="340"/>
        <end position="358"/>
    </location>
</feature>
<feature type="domain" description="ABC transporter" evidence="8">
    <location>
        <begin position="399"/>
        <end position="635"/>
    </location>
</feature>
<organism evidence="10 11">
    <name type="scientific">Schleiferilactobacillus harbinensis</name>
    <dbReference type="NCBI Taxonomy" id="304207"/>
    <lineage>
        <taxon>Bacteria</taxon>
        <taxon>Bacillati</taxon>
        <taxon>Bacillota</taxon>
        <taxon>Bacilli</taxon>
        <taxon>Lactobacillales</taxon>
        <taxon>Lactobacillaceae</taxon>
        <taxon>Schleiferilactobacillus</taxon>
    </lineage>
</organism>
<sequence length="642" mass="71899">MAGSSVWVPMPSCWPAVRIIDNCGKLKRRCTRRVIKMKKINAAVRELGSTLHLMNSLDKKLVYLMLATSLLNAMNPYVLIIGNTQLLNAMVARRFNTAIRTAVVTYLLVIVVGLAALFIRQTMLVSAARANEVLKIRIHEAWEQVDFATLESKEYFSTMNKSESSFRYSGGVRAFFAQLQQSLENVLEIITGISLLAWMVVYRITEQRTILYATIVVVVGLILLEAGLGWAYQHLTKQNIQIFAALMVLEKKMNYFLLEIVNTYSNIKSIKLWGMGDLIQTRYKAVWREEKKQNKTLVHIEYNSQIVAQLISSVAIVAIFTLVVYKMYLHLLPIGNINTLFAGVVQIASSVSLLVAAWQHLQRFQNQIQYVQQVFAISQPPRQTAASQPLPAASTPLVLQFDHVSFSYPNRGEVLHDVSFTLPFKGVTALVGENGSGKTTLVKLMLRLYTPTKGTIRLNGTNIQHIPLAEYTRLFSAVFQDYEVFDIPIDQNIASSTTIDQAKLAAIIQEWRLTDWIAHLPQGAQTPIGGFSGENFQPSGGQQQQITIARAAYRDSRFQILDEPTASLDPIHELAVFSKIKRLSAHKPSLFITHRIGATTLADQVIMLQAGRIVAMGAADDLAKQSAYFQQLWESQAAMYNA</sequence>
<dbReference type="SMART" id="SM00382">
    <property type="entry name" value="AAA"/>
    <property type="match status" value="1"/>
</dbReference>
<dbReference type="CDD" id="cd03228">
    <property type="entry name" value="ABCC_MRP_Like"/>
    <property type="match status" value="1"/>
</dbReference>
<dbReference type="PANTHER" id="PTHR24221:SF503">
    <property type="entry name" value="MITOCHONDRIAL POTASSIUM CHANNEL ATP-BINDING SUBUNIT"/>
    <property type="match status" value="1"/>
</dbReference>
<dbReference type="PROSITE" id="PS50929">
    <property type="entry name" value="ABC_TM1F"/>
    <property type="match status" value="1"/>
</dbReference>
<dbReference type="InterPro" id="IPR039421">
    <property type="entry name" value="Type_1_exporter"/>
</dbReference>
<dbReference type="InterPro" id="IPR036640">
    <property type="entry name" value="ABC1_TM_sf"/>
</dbReference>
<feature type="transmembrane region" description="Helical" evidence="7">
    <location>
        <begin position="99"/>
        <end position="119"/>
    </location>
</feature>
<feature type="domain" description="ABC transmembrane type-1" evidence="9">
    <location>
        <begin position="172"/>
        <end position="363"/>
    </location>
</feature>
<evidence type="ECO:0000313" key="11">
    <source>
        <dbReference type="Proteomes" id="UP000326779"/>
    </source>
</evidence>
<evidence type="ECO:0000259" key="8">
    <source>
        <dbReference type="PROSITE" id="PS50893"/>
    </source>
</evidence>
<dbReference type="Proteomes" id="UP000326779">
    <property type="component" value="Chromosome"/>
</dbReference>
<accession>A0A5P8M173</accession>
<name>A0A5P8M173_9LACO</name>
<dbReference type="EMBL" id="CP045143">
    <property type="protein sequence ID" value="QFR22252.1"/>
    <property type="molecule type" value="Genomic_DNA"/>
</dbReference>
<proteinExistence type="predicted"/>
<dbReference type="PROSITE" id="PS50893">
    <property type="entry name" value="ABC_TRANSPORTER_2"/>
    <property type="match status" value="1"/>
</dbReference>
<protein>
    <submittedName>
        <fullName evidence="10">ATP-binding cassette domain-containing protein</fullName>
    </submittedName>
</protein>
<dbReference type="Gene3D" id="1.20.1560.10">
    <property type="entry name" value="ABC transporter type 1, transmembrane domain"/>
    <property type="match status" value="1"/>
</dbReference>
<dbReference type="Pfam" id="PF00005">
    <property type="entry name" value="ABC_tran"/>
    <property type="match status" value="1"/>
</dbReference>